<dbReference type="GO" id="GO:0016740">
    <property type="term" value="F:transferase activity"/>
    <property type="evidence" value="ECO:0007669"/>
    <property type="project" value="UniProtKB-KW"/>
</dbReference>
<accession>A0A832V116</accession>
<dbReference type="GO" id="GO:0045454">
    <property type="term" value="P:cell redox homeostasis"/>
    <property type="evidence" value="ECO:0007669"/>
    <property type="project" value="TreeGrafter"/>
</dbReference>
<reference evidence="2 3" key="1">
    <citation type="journal article" name="Nat. Commun.">
        <title>Undinarchaeota illuminate DPANN phylogeny and the impact of gene transfer on archaeal evolution.</title>
        <authorList>
            <person name="Dombrowski N."/>
            <person name="Williams T.A."/>
            <person name="Sun J."/>
            <person name="Woodcroft B.J."/>
            <person name="Lee J.H."/>
            <person name="Minh B.Q."/>
            <person name="Rinke C."/>
            <person name="Spang A."/>
        </authorList>
    </citation>
    <scope>NUCLEOTIDE SEQUENCE [LARGE SCALE GENOMIC DNA]</scope>
    <source>
        <strain evidence="2">MAG_bin1129</strain>
    </source>
</reference>
<evidence type="ECO:0000313" key="3">
    <source>
        <dbReference type="Proteomes" id="UP000646946"/>
    </source>
</evidence>
<proteinExistence type="predicted"/>
<dbReference type="PROSITE" id="PS51354">
    <property type="entry name" value="GLUTAREDOXIN_2"/>
    <property type="match status" value="1"/>
</dbReference>
<feature type="domain" description="Glutaredoxin" evidence="1">
    <location>
        <begin position="3"/>
        <end position="59"/>
    </location>
</feature>
<dbReference type="Gene3D" id="3.40.30.10">
    <property type="entry name" value="Glutaredoxin"/>
    <property type="match status" value="1"/>
</dbReference>
<sequence length="96" mass="10867">MKVIIYTTPTCVYCRATKEYFKQNNIKYTEKDVVSDLKARDVMVNKSGQRGVPVIVITDSEEHVIIGWNKSALDEVLGIGSHAVTQIKPKKKSKRK</sequence>
<comment type="caution">
    <text evidence="2">The sequence shown here is derived from an EMBL/GenBank/DDBJ whole genome shotgun (WGS) entry which is preliminary data.</text>
</comment>
<name>A0A832V116_9ARCH</name>
<gene>
    <name evidence="2" type="ORF">H1016_01805</name>
</gene>
<evidence type="ECO:0000313" key="2">
    <source>
        <dbReference type="EMBL" id="HIK00253.1"/>
    </source>
</evidence>
<dbReference type="InterPro" id="IPR002109">
    <property type="entry name" value="Glutaredoxin"/>
</dbReference>
<evidence type="ECO:0000259" key="1">
    <source>
        <dbReference type="Pfam" id="PF00462"/>
    </source>
</evidence>
<dbReference type="PANTHER" id="PTHR34386:SF1">
    <property type="entry name" value="GLUTAREDOXIN-LIKE PROTEIN NRDH"/>
    <property type="match status" value="1"/>
</dbReference>
<organism evidence="2 3">
    <name type="scientific">Candidatus Naiadarchaeum limnaeum</name>
    <dbReference type="NCBI Taxonomy" id="2756139"/>
    <lineage>
        <taxon>Archaea</taxon>
        <taxon>Candidatus Undinarchaeota</taxon>
        <taxon>Candidatus Undinarchaeia</taxon>
        <taxon>Candidatus Naiadarchaeales</taxon>
        <taxon>Candidatus Naiadarchaeaceae</taxon>
        <taxon>Candidatus Naiadarchaeum</taxon>
    </lineage>
</organism>
<dbReference type="Proteomes" id="UP000646946">
    <property type="component" value="Unassembled WGS sequence"/>
</dbReference>
<dbReference type="SUPFAM" id="SSF52833">
    <property type="entry name" value="Thioredoxin-like"/>
    <property type="match status" value="1"/>
</dbReference>
<dbReference type="CDD" id="cd02976">
    <property type="entry name" value="NrdH"/>
    <property type="match status" value="1"/>
</dbReference>
<dbReference type="PANTHER" id="PTHR34386">
    <property type="entry name" value="GLUTAREDOXIN"/>
    <property type="match status" value="1"/>
</dbReference>
<dbReference type="GO" id="GO:0009055">
    <property type="term" value="F:electron transfer activity"/>
    <property type="evidence" value="ECO:0007669"/>
    <property type="project" value="TreeGrafter"/>
</dbReference>
<protein>
    <submittedName>
        <fullName evidence="2">Glutathione S-transferase N-terminal domain-containing protein</fullName>
    </submittedName>
</protein>
<keyword evidence="3" id="KW-1185">Reference proteome</keyword>
<dbReference type="InterPro" id="IPR036249">
    <property type="entry name" value="Thioredoxin-like_sf"/>
</dbReference>
<dbReference type="AlphaFoldDB" id="A0A832V116"/>
<dbReference type="EMBL" id="DVAB01000017">
    <property type="protein sequence ID" value="HIK00253.1"/>
    <property type="molecule type" value="Genomic_DNA"/>
</dbReference>
<dbReference type="InterPro" id="IPR051548">
    <property type="entry name" value="Grx-like_ET"/>
</dbReference>
<dbReference type="Pfam" id="PF00462">
    <property type="entry name" value="Glutaredoxin"/>
    <property type="match status" value="1"/>
</dbReference>